<sequence length="1002" mass="109746">MQPLRIMRVFITQTQQEKLMKPFLLILSLIFFTATYTFSQTGREVHGTIIDSTKQSIPGTIIKLVSDKGDSTVTAADNAGKFVFAGVNGTKITLSITSIGYQAIKKHYTLDNSTAPMMLGNIILKTESNVLQQVTIHGVNEVTFKEDTTEYKASAYKVRDNAPVEDVIKKLPGVDVDVNGNITTQGKQVTKVRINGKDFMGGDVQSITKNLPADVVENIQMIDDYGDQANLTGVKTGDPDKIMNITIRKDRNYGYTLQATGGDGEDMLPKADGVPDANRYLGTLNSFIFNGDQQIAVLGSINNTNVNTFSFGSTSGGGGGGGFGGGGGGGGRGNAARAAMSSGSLITSQNGLTDAHSIGANFRDQWGKHLAVYGSYSFADNTVNTITENIQQNLSPVNPSVNNQNSNETDRNINHRLTWNMEYTPDTSNYFKITPTFSYASVNTNENETVALLRKGDTTSAYTSNTYATSSAPNFGLNVLYNHKFKHRHNFSAYVTLGSTTSNQYQNPTYVYAGIPTAPVDQMITTYSRTNSVGTTLSYLSPIGRRDYLEVNYAFNYASTTNDKTADTSSVLPPSAFFTPDSALSNRYNFTFMTNRFGLNYRFIEKKYNYTLGLAAQPAVLDGNSPQTGATTHVTTFNIIPTVRFIYNFSRSHTFMFNYNGSSSSPSFSQLQPVTDFSNALYPVSGNPDLKPQFTNNVWIRYNSFDFSTGNILFTSLNFQQISNYITTNTVTYPRTYTPDPRFANTTLTKYVNADGYYTTSANVVYAKPWDNRKYTLSLTGAITYTNSIGYLTSVDSTTYAQTTEKNVSKNIQYTPGLKFRVDLTNIIDAQAITNYAVNHTNNSVENALTEGTSNVRTWTLGANGKNYFGDWTFSYDYSKQFNYGYASTLNITNPNILNVYLERRFLKGNRATLRLSVFDLFNENTAFSTTSTVSSFTETQTNRLSRYYLATFTIRLQKFAGKAPVQQDSPRGFRREGGGGGPGSGPGGGGPGGGGFGGGPE</sequence>
<dbReference type="Pfam" id="PF14905">
    <property type="entry name" value="OMP_b-brl_3"/>
    <property type="match status" value="1"/>
</dbReference>
<dbReference type="OrthoDB" id="1086219at2"/>
<feature type="compositionally biased region" description="Gly residues" evidence="1">
    <location>
        <begin position="979"/>
        <end position="1002"/>
    </location>
</feature>
<dbReference type="SUPFAM" id="SSF49464">
    <property type="entry name" value="Carboxypeptidase regulatory domain-like"/>
    <property type="match status" value="1"/>
</dbReference>
<evidence type="ECO:0000313" key="3">
    <source>
        <dbReference type="EMBL" id="SDT64513.1"/>
    </source>
</evidence>
<dbReference type="Pfam" id="PF13620">
    <property type="entry name" value="CarboxypepD_reg"/>
    <property type="match status" value="1"/>
</dbReference>
<dbReference type="STRING" id="652787.SAMN05216490_4554"/>
<dbReference type="Proteomes" id="UP000199679">
    <property type="component" value="Chromosome I"/>
</dbReference>
<dbReference type="InterPro" id="IPR008969">
    <property type="entry name" value="CarboxyPept-like_regulatory"/>
</dbReference>
<evidence type="ECO:0000313" key="4">
    <source>
        <dbReference type="Proteomes" id="UP000199679"/>
    </source>
</evidence>
<dbReference type="SUPFAM" id="SSF56935">
    <property type="entry name" value="Porins"/>
    <property type="match status" value="1"/>
</dbReference>
<evidence type="ECO:0000259" key="2">
    <source>
        <dbReference type="Pfam" id="PF14905"/>
    </source>
</evidence>
<proteinExistence type="predicted"/>
<organism evidence="3 4">
    <name type="scientific">Mucilaginibacter mallensis</name>
    <dbReference type="NCBI Taxonomy" id="652787"/>
    <lineage>
        <taxon>Bacteria</taxon>
        <taxon>Pseudomonadati</taxon>
        <taxon>Bacteroidota</taxon>
        <taxon>Sphingobacteriia</taxon>
        <taxon>Sphingobacteriales</taxon>
        <taxon>Sphingobacteriaceae</taxon>
        <taxon>Mucilaginibacter</taxon>
    </lineage>
</organism>
<gene>
    <name evidence="3" type="ORF">SAMN05216490_4554</name>
</gene>
<dbReference type="AlphaFoldDB" id="A0A1H2C274"/>
<dbReference type="EMBL" id="LT629740">
    <property type="protein sequence ID" value="SDT64513.1"/>
    <property type="molecule type" value="Genomic_DNA"/>
</dbReference>
<keyword evidence="4" id="KW-1185">Reference proteome</keyword>
<accession>A0A1H2C274</accession>
<name>A0A1H2C274_MUCMA</name>
<feature type="region of interest" description="Disordered" evidence="1">
    <location>
        <begin position="962"/>
        <end position="1002"/>
    </location>
</feature>
<protein>
    <submittedName>
        <fullName evidence="3">CarboxypepD_reg-like domain-containing protein</fullName>
    </submittedName>
</protein>
<feature type="domain" description="Outer membrane protein beta-barrel" evidence="2">
    <location>
        <begin position="483"/>
        <end position="767"/>
    </location>
</feature>
<dbReference type="InterPro" id="IPR041700">
    <property type="entry name" value="OMP_b-brl_3"/>
</dbReference>
<evidence type="ECO:0000256" key="1">
    <source>
        <dbReference type="SAM" id="MobiDB-lite"/>
    </source>
</evidence>
<reference evidence="3 4" key="1">
    <citation type="submission" date="2016-10" db="EMBL/GenBank/DDBJ databases">
        <authorList>
            <person name="de Groot N.N."/>
        </authorList>
    </citation>
    <scope>NUCLEOTIDE SEQUENCE [LARGE SCALE GENOMIC DNA]</scope>
    <source>
        <strain evidence="3 4">MP1X4</strain>
    </source>
</reference>